<accession>A0A6C0K0M7</accession>
<name>A0A6C0K0M7_9ZZZZ</name>
<protein>
    <submittedName>
        <fullName evidence="1">Uncharacterized protein</fullName>
    </submittedName>
</protein>
<dbReference type="EMBL" id="MN740779">
    <property type="protein sequence ID" value="QHU11103.1"/>
    <property type="molecule type" value="Genomic_DNA"/>
</dbReference>
<dbReference type="AlphaFoldDB" id="A0A6C0K0M7"/>
<proteinExistence type="predicted"/>
<organism evidence="1">
    <name type="scientific">viral metagenome</name>
    <dbReference type="NCBI Taxonomy" id="1070528"/>
    <lineage>
        <taxon>unclassified sequences</taxon>
        <taxon>metagenomes</taxon>
        <taxon>organismal metagenomes</taxon>
    </lineage>
</organism>
<reference evidence="1" key="1">
    <citation type="journal article" date="2020" name="Nature">
        <title>Giant virus diversity and host interactions through global metagenomics.</title>
        <authorList>
            <person name="Schulz F."/>
            <person name="Roux S."/>
            <person name="Paez-Espino D."/>
            <person name="Jungbluth S."/>
            <person name="Walsh D.A."/>
            <person name="Denef V.J."/>
            <person name="McMahon K.D."/>
            <person name="Konstantinidis K.T."/>
            <person name="Eloe-Fadrosh E.A."/>
            <person name="Kyrpides N.C."/>
            <person name="Woyke T."/>
        </authorList>
    </citation>
    <scope>NUCLEOTIDE SEQUENCE</scope>
    <source>
        <strain evidence="1">GVMAG-S-1101165-84</strain>
    </source>
</reference>
<evidence type="ECO:0000313" key="1">
    <source>
        <dbReference type="EMBL" id="QHU11103.1"/>
    </source>
</evidence>
<sequence>MFANLDSIPETVNVDFVLGGRCQTVKLGKAPCVAKLTLDGLNIRHFVNVFCKSNTLEPFYDAVEDILKYCVIPADKIGAGQTVWNALTTMPRESLRTLGCDYRAVECKRLLYLIDAEPSREGKAAHAQSLMDYLQTEPLLRFIEEFPTFKEVVIAKCKELFDLHAGEFLGLACSCAAVLRLLSDDERVVTNLKKLDRNPIRMTLQMDGFAAEEGLLWPLDRMVWSKRYGKCVSIYRQFNAYKKANGVTASYTFAEMLKCYTPDGKQPLYDILLHWTEASLALLTPCTVDEFLEPLSLPELCSKIDVFLELADLRRRLTALEDAVKKRAAATE</sequence>